<dbReference type="Gene3D" id="1.10.238.150">
    <property type="entry name" value="Formin, FH3 diaphanous domain"/>
    <property type="match status" value="1"/>
</dbReference>
<dbReference type="FunFam" id="1.10.238.150:FF:000002">
    <property type="entry name" value="protein diaphanous homolog 2 isoform X2"/>
    <property type="match status" value="1"/>
</dbReference>
<feature type="domain" description="DAD" evidence="4">
    <location>
        <begin position="1004"/>
        <end position="1036"/>
    </location>
</feature>
<name>A0A8C7IAU8_ONCKI</name>
<dbReference type="InterPro" id="IPR044933">
    <property type="entry name" value="DIA_GBD_sf"/>
</dbReference>
<evidence type="ECO:0000259" key="5">
    <source>
        <dbReference type="PROSITE" id="PS51232"/>
    </source>
</evidence>
<dbReference type="GeneTree" id="ENSGT00940000157822"/>
<dbReference type="InterPro" id="IPR014768">
    <property type="entry name" value="GBD/FH3_dom"/>
</dbReference>
<dbReference type="InterPro" id="IPR016024">
    <property type="entry name" value="ARM-type_fold"/>
</dbReference>
<keyword evidence="8" id="KW-1185">Reference proteome</keyword>
<dbReference type="Pfam" id="PF06371">
    <property type="entry name" value="Drf_GBD"/>
    <property type="match status" value="1"/>
</dbReference>
<dbReference type="Proteomes" id="UP000694557">
    <property type="component" value="Unassembled WGS sequence"/>
</dbReference>
<accession>A0A8C7IAU8</accession>
<feature type="region of interest" description="Disordered" evidence="3">
    <location>
        <begin position="980"/>
        <end position="1006"/>
    </location>
</feature>
<dbReference type="GO" id="GO:0005884">
    <property type="term" value="C:actin filament"/>
    <property type="evidence" value="ECO:0007669"/>
    <property type="project" value="TreeGrafter"/>
</dbReference>
<organism evidence="7 8">
    <name type="scientific">Oncorhynchus kisutch</name>
    <name type="common">Coho salmon</name>
    <name type="synonym">Salmo kisutch</name>
    <dbReference type="NCBI Taxonomy" id="8019"/>
    <lineage>
        <taxon>Eukaryota</taxon>
        <taxon>Metazoa</taxon>
        <taxon>Chordata</taxon>
        <taxon>Craniata</taxon>
        <taxon>Vertebrata</taxon>
        <taxon>Euteleostomi</taxon>
        <taxon>Actinopterygii</taxon>
        <taxon>Neopterygii</taxon>
        <taxon>Teleostei</taxon>
        <taxon>Protacanthopterygii</taxon>
        <taxon>Salmoniformes</taxon>
        <taxon>Salmonidae</taxon>
        <taxon>Salmoninae</taxon>
        <taxon>Oncorhynchus</taxon>
    </lineage>
</organism>
<dbReference type="InterPro" id="IPR015425">
    <property type="entry name" value="FH2_Formin"/>
</dbReference>
<dbReference type="InterPro" id="IPR051412">
    <property type="entry name" value="Formin_Homology_Diaphanous_sf"/>
</dbReference>
<sequence length="1057" mass="120333">MSQCKHSESLTPREILLDKAYMSQCKHSESPTPKEILLDKAYMSQCKHSESLTPREILLDKRDRITSFRKTGNKKDKPLIQHSTDPLSTQVEMPMPQPLFDDRSMNLSEKEINDLFEKMMEDMNLNEERKAPLRGKDLSTKREMVVQYISATAKSITGSKVTGGLRNSKHECTLSSQEYVHELRSGISEDKLLICLESLRVSLTSNPVSWVNNFGHEGLGLLLDALDKLLDKKQPESIDKRNQHKLIQCLKAFMNNKYGLQRILGDERSLHLLARAIDPKQTSMMTEIVKILSAICIIGEENILDKILAAMTIAAERNNKERFAPIVEGLENHEAQQLQVACMQLINALVTSPDDLDFRIHLRNEFLRCGLKKILPELKETEELDIQLKVFNENKEEDSIELSHRLDDIRAEMEYPFVYHLLSNMVKDTGSETYFLSILQHLLLIRNDYYIRPQYYKVIEECVSQVVLHRSGMDPDFGYRERLDVDFTHLIGRSARIAAGPAAAGTGAPPPALPGGLAPPPPPPPGMASMPPPPPPPPPPGVGPPPPPPPPGCGPPPPPPFPGAPGIPPPPMMAIPVIKLPYGLEAKKTYKPEVVMKRINWSKIVPQEMAENCFWIKVKEEKFENQEFFEQLSLSFSSRTKGKQLSFEPAGLIKKREENDSPLPISITTAIFLGSFRLPYEEIRDIVLEVDEGRLSESLIQNLIKNLPEQKELSALAELKNEYEDLCEPEQFGIVMSSVKLLRSRLNGILFKLTFEEQVNNIRPDIMNVTFACEEVKKSDSFSKLLEMVLLVGNYMNAGSRNAQTFGFNISFLCKLRDTKSADQNTTLLHFLAEKCEEKYPEILRFPEELQHVERASKVSAEILKSSLSTMERHIQRLENDIENFPKTDDEKDKFVEKLSISFSCFLLISHIQYEKLSTMHKNMQKLYESLGSYYAFDPHVLCVEDFFGDLASFRTLFVEAVKDNHKKREMEEKIKRARLAKEKAEREKQERQQKKKQLIDMNKENETGVMDSLMEALQSGAAFRDRRKRTPRNGKHNPNVNIFHPAMMNGLCPGGW</sequence>
<dbReference type="PANTHER" id="PTHR45691:SF3">
    <property type="entry name" value="PROTEIN DIAPHANOUS HOMOLOG 2"/>
    <property type="match status" value="1"/>
</dbReference>
<evidence type="ECO:0000259" key="6">
    <source>
        <dbReference type="PROSITE" id="PS51444"/>
    </source>
</evidence>
<dbReference type="PROSITE" id="PS51232">
    <property type="entry name" value="GBD_FH3"/>
    <property type="match status" value="1"/>
</dbReference>
<feature type="domain" description="FH2" evidence="6">
    <location>
        <begin position="586"/>
        <end position="984"/>
    </location>
</feature>
<dbReference type="GO" id="GO:0003779">
    <property type="term" value="F:actin binding"/>
    <property type="evidence" value="ECO:0007669"/>
    <property type="project" value="InterPro"/>
</dbReference>
<dbReference type="Gene3D" id="1.10.20.40">
    <property type="entry name" value="Formin, diaphanous GTPase-binding domain"/>
    <property type="match status" value="1"/>
</dbReference>
<dbReference type="InterPro" id="IPR011989">
    <property type="entry name" value="ARM-like"/>
</dbReference>
<comment type="similarity">
    <text evidence="1">Belongs to the formin homology family. Diaphanous subfamily.</text>
</comment>
<dbReference type="GO" id="GO:0031267">
    <property type="term" value="F:small GTPase binding"/>
    <property type="evidence" value="ECO:0007669"/>
    <property type="project" value="InterPro"/>
</dbReference>
<dbReference type="SMART" id="SM00498">
    <property type="entry name" value="FH2"/>
    <property type="match status" value="1"/>
</dbReference>
<dbReference type="InterPro" id="IPR014767">
    <property type="entry name" value="DAD_dom"/>
</dbReference>
<evidence type="ECO:0000313" key="7">
    <source>
        <dbReference type="Ensembl" id="ENSOKIP00005068146.1"/>
    </source>
</evidence>
<dbReference type="SMART" id="SM01140">
    <property type="entry name" value="Drf_GBD"/>
    <property type="match status" value="1"/>
</dbReference>
<feature type="compositionally biased region" description="Pro residues" evidence="3">
    <location>
        <begin position="508"/>
        <end position="564"/>
    </location>
</feature>
<evidence type="ECO:0000313" key="8">
    <source>
        <dbReference type="Proteomes" id="UP000694557"/>
    </source>
</evidence>
<dbReference type="Gene3D" id="1.20.58.630">
    <property type="match status" value="1"/>
</dbReference>
<evidence type="ECO:0000259" key="4">
    <source>
        <dbReference type="PROSITE" id="PS51231"/>
    </source>
</evidence>
<reference evidence="7" key="1">
    <citation type="submission" date="2025-08" db="UniProtKB">
        <authorList>
            <consortium name="Ensembl"/>
        </authorList>
    </citation>
    <scope>IDENTIFICATION</scope>
</reference>
<dbReference type="PROSITE" id="PS51444">
    <property type="entry name" value="FH2"/>
    <property type="match status" value="1"/>
</dbReference>
<dbReference type="SUPFAM" id="SSF101447">
    <property type="entry name" value="Formin homology 2 domain (FH2 domain)"/>
    <property type="match status" value="1"/>
</dbReference>
<evidence type="ECO:0000256" key="3">
    <source>
        <dbReference type="SAM" id="MobiDB-lite"/>
    </source>
</evidence>
<dbReference type="SUPFAM" id="SSF48371">
    <property type="entry name" value="ARM repeat"/>
    <property type="match status" value="1"/>
</dbReference>
<feature type="domain" description="GBD/FH3" evidence="5">
    <location>
        <begin position="104"/>
        <end position="474"/>
    </location>
</feature>
<dbReference type="PANTHER" id="PTHR45691">
    <property type="entry name" value="PROTEIN DIAPHANOUS"/>
    <property type="match status" value="1"/>
</dbReference>
<dbReference type="InterPro" id="IPR042201">
    <property type="entry name" value="FH2_Formin_sf"/>
</dbReference>
<dbReference type="Pfam" id="PF02181">
    <property type="entry name" value="FH2"/>
    <property type="match status" value="1"/>
</dbReference>
<dbReference type="Pfam" id="PF06367">
    <property type="entry name" value="Drf_FH3"/>
    <property type="match status" value="1"/>
</dbReference>
<dbReference type="Gene3D" id="1.20.58.2220">
    <property type="entry name" value="Formin, FH2 domain"/>
    <property type="match status" value="1"/>
</dbReference>
<evidence type="ECO:0000256" key="2">
    <source>
        <dbReference type="ARBA" id="ARBA00023054"/>
    </source>
</evidence>
<dbReference type="AlphaFoldDB" id="A0A8C7IAU8"/>
<dbReference type="FunFam" id="1.10.20.40:FF:000001">
    <property type="entry name" value="Diaphanous related formin 2"/>
    <property type="match status" value="1"/>
</dbReference>
<proteinExistence type="inferred from homology"/>
<dbReference type="Gene3D" id="1.25.10.10">
    <property type="entry name" value="Leucine-rich Repeat Variant"/>
    <property type="match status" value="1"/>
</dbReference>
<gene>
    <name evidence="7" type="primary">DIAPH2</name>
    <name evidence="7" type="synonym">diaph2</name>
</gene>
<reference evidence="7" key="2">
    <citation type="submission" date="2025-09" db="UniProtKB">
        <authorList>
            <consortium name="Ensembl"/>
        </authorList>
    </citation>
    <scope>IDENTIFICATION</scope>
</reference>
<dbReference type="SMART" id="SM01139">
    <property type="entry name" value="Drf_FH3"/>
    <property type="match status" value="1"/>
</dbReference>
<dbReference type="InterPro" id="IPR010473">
    <property type="entry name" value="GTPase-bd"/>
</dbReference>
<dbReference type="FunFam" id="1.25.10.10:FF:000033">
    <property type="entry name" value="Diaphanous related formin 2"/>
    <property type="match status" value="1"/>
</dbReference>
<dbReference type="GO" id="GO:0030041">
    <property type="term" value="P:actin filament polymerization"/>
    <property type="evidence" value="ECO:0007669"/>
    <property type="project" value="TreeGrafter"/>
</dbReference>
<dbReference type="Ensembl" id="ENSOKIT00005072482.1">
    <property type="protein sequence ID" value="ENSOKIP00005068146.1"/>
    <property type="gene ID" value="ENSOKIG00005027883.1"/>
</dbReference>
<dbReference type="PROSITE" id="PS51231">
    <property type="entry name" value="DAD"/>
    <property type="match status" value="1"/>
</dbReference>
<feature type="region of interest" description="Disordered" evidence="3">
    <location>
        <begin position="501"/>
        <end position="564"/>
    </location>
</feature>
<feature type="compositionally biased region" description="Basic residues" evidence="3">
    <location>
        <begin position="1026"/>
        <end position="1036"/>
    </location>
</feature>
<dbReference type="InterPro" id="IPR010472">
    <property type="entry name" value="FH3_dom"/>
</dbReference>
<evidence type="ECO:0000256" key="1">
    <source>
        <dbReference type="ARBA" id="ARBA00008214"/>
    </source>
</evidence>
<keyword evidence="2" id="KW-0175">Coiled coil</keyword>
<protein>
    <submittedName>
        <fullName evidence="7">Diaphanous related formin 2</fullName>
    </submittedName>
</protein>
<dbReference type="Gene3D" id="6.10.30.30">
    <property type="match status" value="1"/>
</dbReference>
<feature type="region of interest" description="Disordered" evidence="3">
    <location>
        <begin position="1023"/>
        <end position="1043"/>
    </location>
</feature>